<name>A0A7S4J379_9STRA</name>
<accession>A0A7S4J379</accession>
<feature type="compositionally biased region" description="Basic and acidic residues" evidence="1">
    <location>
        <begin position="1"/>
        <end position="26"/>
    </location>
</feature>
<feature type="compositionally biased region" description="Low complexity" evidence="1">
    <location>
        <begin position="116"/>
        <end position="125"/>
    </location>
</feature>
<gene>
    <name evidence="2" type="ORF">OAUR00152_LOCUS20450</name>
</gene>
<dbReference type="InterPro" id="IPR029063">
    <property type="entry name" value="SAM-dependent_MTases_sf"/>
</dbReference>
<dbReference type="EMBL" id="HBKQ01030076">
    <property type="protein sequence ID" value="CAE2249299.1"/>
    <property type="molecule type" value="Transcribed_RNA"/>
</dbReference>
<feature type="compositionally biased region" description="Basic and acidic residues" evidence="1">
    <location>
        <begin position="44"/>
        <end position="91"/>
    </location>
</feature>
<proteinExistence type="predicted"/>
<feature type="region of interest" description="Disordered" evidence="1">
    <location>
        <begin position="1"/>
        <end position="131"/>
    </location>
</feature>
<reference evidence="2" key="1">
    <citation type="submission" date="2021-01" db="EMBL/GenBank/DDBJ databases">
        <authorList>
            <person name="Corre E."/>
            <person name="Pelletier E."/>
            <person name="Niang G."/>
            <person name="Scheremetjew M."/>
            <person name="Finn R."/>
            <person name="Kale V."/>
            <person name="Holt S."/>
            <person name="Cochrane G."/>
            <person name="Meng A."/>
            <person name="Brown T."/>
            <person name="Cohen L."/>
        </authorList>
    </citation>
    <scope>NUCLEOTIDE SEQUENCE</scope>
    <source>
        <strain evidence="2">Isolate 1302-5</strain>
    </source>
</reference>
<evidence type="ECO:0000313" key="2">
    <source>
        <dbReference type="EMBL" id="CAE2249299.1"/>
    </source>
</evidence>
<dbReference type="Gene3D" id="3.40.50.150">
    <property type="entry name" value="Vaccinia Virus protein VP39"/>
    <property type="match status" value="1"/>
</dbReference>
<sequence length="335" mass="37991">MAREEALKDEELKQEEEMKKAQEATEARAQAQAAQGGGASTPPEEQKWREQLQREEEAIQLQRKEQTRLRKEEEFERLRKEEELRKQRQQEAQEGQSPPESPPPESQEHAPPQLPPLAASPLSCPFVPDESSDRERTAAYFSKHSSSFDGGLLRALTEYVPPGASLLDLAADAGQLYNALDRAGHDAAYMGLDSYRNVMELAGQTFELRDGTTGVVPALCWADLNRQFDLGSKFDYVVAIVDEEDLRTVRPEGRQSFLDNLVRLAGKAVILAWKPEDKIRGQKEKFNLKYEMGRRWTKVDGTATHKLRKASEDEFLKKQLNVFRIVEGKSRPIVL</sequence>
<organism evidence="2">
    <name type="scientific">Odontella aurita</name>
    <dbReference type="NCBI Taxonomy" id="265563"/>
    <lineage>
        <taxon>Eukaryota</taxon>
        <taxon>Sar</taxon>
        <taxon>Stramenopiles</taxon>
        <taxon>Ochrophyta</taxon>
        <taxon>Bacillariophyta</taxon>
        <taxon>Mediophyceae</taxon>
        <taxon>Biddulphiophycidae</taxon>
        <taxon>Eupodiscales</taxon>
        <taxon>Odontellaceae</taxon>
        <taxon>Odontella</taxon>
    </lineage>
</organism>
<protein>
    <submittedName>
        <fullName evidence="2">Uncharacterized protein</fullName>
    </submittedName>
</protein>
<evidence type="ECO:0000256" key="1">
    <source>
        <dbReference type="SAM" id="MobiDB-lite"/>
    </source>
</evidence>
<dbReference type="AlphaFoldDB" id="A0A7S4J379"/>
<dbReference type="SUPFAM" id="SSF53335">
    <property type="entry name" value="S-adenosyl-L-methionine-dependent methyltransferases"/>
    <property type="match status" value="1"/>
</dbReference>